<dbReference type="EMBL" id="QXFL01000003">
    <property type="protein sequence ID" value="RIV86807.1"/>
    <property type="molecule type" value="Genomic_DNA"/>
</dbReference>
<dbReference type="RefSeq" id="WP_119586624.1">
    <property type="nucleotide sequence ID" value="NZ_CAWODQ010000022.1"/>
</dbReference>
<proteinExistence type="predicted"/>
<dbReference type="SUPFAM" id="SSF102198">
    <property type="entry name" value="Putative cyclase"/>
    <property type="match status" value="1"/>
</dbReference>
<dbReference type="Gene3D" id="3.50.30.50">
    <property type="entry name" value="Putative cyclase"/>
    <property type="match status" value="1"/>
</dbReference>
<sequence length="324" mass="35794">MCEHDHSTDHPSAKALLDGLPMNWGKWGPDDEVGSLNYLDPSQVMRGVGSVRSGKVFTLQIPMGHEKGDPIWPGRKMAQRYNVLDKGDFLSGKMPEIPGGTEYSDDMMILYLQGSTQYDALGHVWHDDKLYNGFDARSTIGSMAKASVFPIAERGVVGRAVLVDIARLRGKDWLDRAEPFGLEDILAAAEAQGVTIEKRDILIIRTGWIGSFYKRDQEEFYGEYAEPGLDFSRELVEWFHEMEIPNLVTDTIANELAIHPSSGVSFALHHSLMRGLGVTFTEIAQLDPLADDCAEDGQWNFLYTAAPLKVVGGTGAPVNPVVIK</sequence>
<comment type="caution">
    <text evidence="1">The sequence shown here is derived from an EMBL/GenBank/DDBJ whole genome shotgun (WGS) entry which is preliminary data.</text>
</comment>
<dbReference type="GO" id="GO:0019441">
    <property type="term" value="P:L-tryptophan catabolic process to kynurenine"/>
    <property type="evidence" value="ECO:0007669"/>
    <property type="project" value="InterPro"/>
</dbReference>
<evidence type="ECO:0000313" key="2">
    <source>
        <dbReference type="Proteomes" id="UP000286576"/>
    </source>
</evidence>
<reference evidence="1 2" key="1">
    <citation type="submission" date="2018-08" db="EMBL/GenBank/DDBJ databases">
        <title>Erythrobacter zhengii sp.nov., a bacterium isolated from deep-sea sediment.</title>
        <authorList>
            <person name="Fang C."/>
            <person name="Wu Y.-H."/>
            <person name="Sun C."/>
            <person name="Wang H."/>
            <person name="Cheng H."/>
            <person name="Meng F.-X."/>
            <person name="Wang C.-S."/>
            <person name="Xu X.-W."/>
        </authorList>
    </citation>
    <scope>NUCLEOTIDE SEQUENCE [LARGE SCALE GENOMIC DNA]</scope>
    <source>
        <strain evidence="1 2">V18</strain>
    </source>
</reference>
<dbReference type="InterPro" id="IPR037175">
    <property type="entry name" value="KFase_sf"/>
</dbReference>
<dbReference type="Pfam" id="PF04199">
    <property type="entry name" value="Cyclase"/>
    <property type="match status" value="1"/>
</dbReference>
<evidence type="ECO:0000313" key="1">
    <source>
        <dbReference type="EMBL" id="RIV86807.1"/>
    </source>
</evidence>
<dbReference type="GO" id="GO:0004061">
    <property type="term" value="F:arylformamidase activity"/>
    <property type="evidence" value="ECO:0007669"/>
    <property type="project" value="InterPro"/>
</dbReference>
<dbReference type="OrthoDB" id="7067800at2"/>
<name>A0A418NTL4_9SPHN</name>
<keyword evidence="2" id="KW-1185">Reference proteome</keyword>
<protein>
    <submittedName>
        <fullName evidence="1">Cyclase family protein</fullName>
    </submittedName>
</protein>
<dbReference type="PANTHER" id="PTHR34861">
    <property type="match status" value="1"/>
</dbReference>
<dbReference type="InterPro" id="IPR007325">
    <property type="entry name" value="KFase/CYL"/>
</dbReference>
<dbReference type="AlphaFoldDB" id="A0A418NTL4"/>
<dbReference type="Proteomes" id="UP000286576">
    <property type="component" value="Unassembled WGS sequence"/>
</dbReference>
<accession>A0A418NTL4</accession>
<organism evidence="1 2">
    <name type="scientific">Aurantiacibacter zhengii</name>
    <dbReference type="NCBI Taxonomy" id="2307003"/>
    <lineage>
        <taxon>Bacteria</taxon>
        <taxon>Pseudomonadati</taxon>
        <taxon>Pseudomonadota</taxon>
        <taxon>Alphaproteobacteria</taxon>
        <taxon>Sphingomonadales</taxon>
        <taxon>Erythrobacteraceae</taxon>
        <taxon>Aurantiacibacter</taxon>
    </lineage>
</organism>
<gene>
    <name evidence="1" type="ORF">D2V07_08965</name>
</gene>
<dbReference type="PANTHER" id="PTHR34861:SF10">
    <property type="entry name" value="CYCLASE"/>
    <property type="match status" value="1"/>
</dbReference>